<sequence>MAYTANVIAAGHLGNLTAEQEAQLRRFWKTLFMLYSMLDEAEPIPSDASPIKTEPAAQSTGWFGRKSALAPPPPKSAQEVLDALNVLTQDEREQKRLREPLQQYLAMQTPGALNDFAQGLSSQPPQAIQQLRDALAEQSRESIREFQTILSGHTAPSLRAMVAGVIKHEHPDALVLRFLRARKWDTNKALVMMLKALVWRSTYAHVNDDVMLRGEAGAADDEKNGDKAARTLGGDFLKQMRLGKSFFHGVDRQDRPITLIRARLHRAADQCVESMERYTTYMCETGRFAMNAPCETICLVFDLTGFTMANMDYTPIKFMIMCFEANYPESLGVVLIHNAPWVFKACWKIIHGWLDPVIASKVHFTYTRQDLEVFIAPDKLVKELGGDEDWEFKYEEPIPGENAAMADTDTRDRLLGEAKDLAARFEAVTREWLARADGPFDGEDTRARREGVAGEMQEHYWKLDKYVRARSLYDRQGIIRGGAPVQWYGDQQKRGFSTEDGPA</sequence>
<dbReference type="SUPFAM" id="SSF52087">
    <property type="entry name" value="CRAL/TRIO domain"/>
    <property type="match status" value="1"/>
</dbReference>
<proteinExistence type="predicted"/>
<dbReference type="PANTHER" id="PTHR46590">
    <property type="entry name" value="PHOSPHATIDYLINOSITOL TRANSFER PROTEIN CSR1-RELATED"/>
    <property type="match status" value="1"/>
</dbReference>
<dbReference type="CDD" id="cd00170">
    <property type="entry name" value="SEC14"/>
    <property type="match status" value="1"/>
</dbReference>
<evidence type="ECO:0000313" key="2">
    <source>
        <dbReference type="EMBL" id="KAG5925802.1"/>
    </source>
</evidence>
<dbReference type="InterPro" id="IPR052432">
    <property type="entry name" value="PITP/CRAL-TRIO"/>
</dbReference>
<dbReference type="InterPro" id="IPR036865">
    <property type="entry name" value="CRAL-TRIO_dom_sf"/>
</dbReference>
<keyword evidence="3" id="KW-1185">Reference proteome</keyword>
<organism evidence="2 3">
    <name type="scientific">Claviceps africana</name>
    <dbReference type="NCBI Taxonomy" id="83212"/>
    <lineage>
        <taxon>Eukaryota</taxon>
        <taxon>Fungi</taxon>
        <taxon>Dikarya</taxon>
        <taxon>Ascomycota</taxon>
        <taxon>Pezizomycotina</taxon>
        <taxon>Sordariomycetes</taxon>
        <taxon>Hypocreomycetidae</taxon>
        <taxon>Hypocreales</taxon>
        <taxon>Clavicipitaceae</taxon>
        <taxon>Claviceps</taxon>
    </lineage>
</organism>
<comment type="caution">
    <text evidence="2">The sequence shown here is derived from an EMBL/GenBank/DDBJ whole genome shotgun (WGS) entry which is preliminary data.</text>
</comment>
<evidence type="ECO:0000313" key="3">
    <source>
        <dbReference type="Proteomes" id="UP000811619"/>
    </source>
</evidence>
<gene>
    <name evidence="2" type="ORF">E4U42_003934</name>
</gene>
<dbReference type="PROSITE" id="PS50191">
    <property type="entry name" value="CRAL_TRIO"/>
    <property type="match status" value="1"/>
</dbReference>
<dbReference type="Proteomes" id="UP000811619">
    <property type="component" value="Unassembled WGS sequence"/>
</dbReference>
<dbReference type="Pfam" id="PF00650">
    <property type="entry name" value="CRAL_TRIO"/>
    <property type="match status" value="1"/>
</dbReference>
<dbReference type="SUPFAM" id="SSF46938">
    <property type="entry name" value="CRAL/TRIO N-terminal domain"/>
    <property type="match status" value="1"/>
</dbReference>
<dbReference type="InterPro" id="IPR001251">
    <property type="entry name" value="CRAL-TRIO_dom"/>
</dbReference>
<dbReference type="Gene3D" id="3.40.525.10">
    <property type="entry name" value="CRAL-TRIO lipid binding domain"/>
    <property type="match status" value="1"/>
</dbReference>
<dbReference type="Pfam" id="PF03765">
    <property type="entry name" value="CRAL_TRIO_N"/>
    <property type="match status" value="1"/>
</dbReference>
<protein>
    <recommendedName>
        <fullName evidence="1">CRAL-TRIO domain-containing protein</fullName>
    </recommendedName>
</protein>
<evidence type="ECO:0000259" key="1">
    <source>
        <dbReference type="PROSITE" id="PS50191"/>
    </source>
</evidence>
<feature type="domain" description="CRAL-TRIO" evidence="1">
    <location>
        <begin position="247"/>
        <end position="392"/>
    </location>
</feature>
<dbReference type="InterPro" id="IPR036273">
    <property type="entry name" value="CRAL/TRIO_N_dom_sf"/>
</dbReference>
<name>A0A8K0J8S1_9HYPO</name>
<accession>A0A8K0J8S1</accession>
<dbReference type="SMART" id="SM01100">
    <property type="entry name" value="CRAL_TRIO_N"/>
    <property type="match status" value="1"/>
</dbReference>
<dbReference type="PANTHER" id="PTHR46590:SF1">
    <property type="entry name" value="PHOSPHATIDYLINOSITOL TRANSFER PROTEIN CSR1"/>
    <property type="match status" value="1"/>
</dbReference>
<dbReference type="EMBL" id="SRPY01000335">
    <property type="protein sequence ID" value="KAG5925802.1"/>
    <property type="molecule type" value="Genomic_DNA"/>
</dbReference>
<dbReference type="AlphaFoldDB" id="A0A8K0J8S1"/>
<dbReference type="SMART" id="SM00516">
    <property type="entry name" value="SEC14"/>
    <property type="match status" value="1"/>
</dbReference>
<reference evidence="2" key="1">
    <citation type="journal article" date="2020" name="bioRxiv">
        <title>Whole genome comparisons of ergot fungi reveals the divergence and evolution of species within the genus Claviceps are the result of varying mechanisms driving genome evolution and host range expansion.</title>
        <authorList>
            <person name="Wyka S.A."/>
            <person name="Mondo S.J."/>
            <person name="Liu M."/>
            <person name="Dettman J."/>
            <person name="Nalam V."/>
            <person name="Broders K.D."/>
        </authorList>
    </citation>
    <scope>NUCLEOTIDE SEQUENCE</scope>
    <source>
        <strain evidence="2">CCC 489</strain>
    </source>
</reference>
<dbReference type="InterPro" id="IPR011074">
    <property type="entry name" value="CRAL/TRIO_N_dom"/>
</dbReference>
<dbReference type="OrthoDB" id="43460at2759"/>